<comment type="caution">
    <text evidence="2">The sequence shown here is derived from an EMBL/GenBank/DDBJ whole genome shotgun (WGS) entry which is preliminary data.</text>
</comment>
<dbReference type="Proteomes" id="UP000285860">
    <property type="component" value="Unassembled WGS sequence"/>
</dbReference>
<accession>A0A420MYN8</accession>
<dbReference type="InterPro" id="IPR004875">
    <property type="entry name" value="DDE_SF_endonuclease_dom"/>
</dbReference>
<dbReference type="AlphaFoldDB" id="A0A420MYN8"/>
<organism evidence="2 3">
    <name type="scientific">Fusarium oxysporum</name>
    <name type="common">Fusarium vascular wilt</name>
    <dbReference type="NCBI Taxonomy" id="5507"/>
    <lineage>
        <taxon>Eukaryota</taxon>
        <taxon>Fungi</taxon>
        <taxon>Dikarya</taxon>
        <taxon>Ascomycota</taxon>
        <taxon>Pezizomycotina</taxon>
        <taxon>Sordariomycetes</taxon>
        <taxon>Hypocreomycetidae</taxon>
        <taxon>Hypocreales</taxon>
        <taxon>Nectriaceae</taxon>
        <taxon>Fusarium</taxon>
        <taxon>Fusarium oxysporum species complex</taxon>
    </lineage>
</organism>
<dbReference type="Pfam" id="PF03184">
    <property type="entry name" value="DDE_1"/>
    <property type="match status" value="1"/>
</dbReference>
<evidence type="ECO:0000259" key="1">
    <source>
        <dbReference type="Pfam" id="PF03184"/>
    </source>
</evidence>
<sequence>MDEKGFLLGVINRTKRVFDVNAKRQGKLLGAPQDGNRSWITFLACICQDMTSLPPFLIYQGKPGQVQDTWFTDFDPEHQSAFFSTSETGWTSHELGKEWLIGVFDRFTKAKARNGRDYRLLITDGHSSHINMDFLDW</sequence>
<dbReference type="VEuPathDB" id="FungiDB:HZS61_002325"/>
<protein>
    <recommendedName>
        <fullName evidence="1">DDE-1 domain-containing protein</fullName>
    </recommendedName>
</protein>
<dbReference type="GO" id="GO:0003676">
    <property type="term" value="F:nucleic acid binding"/>
    <property type="evidence" value="ECO:0007669"/>
    <property type="project" value="InterPro"/>
</dbReference>
<evidence type="ECO:0000313" key="3">
    <source>
        <dbReference type="Proteomes" id="UP000285860"/>
    </source>
</evidence>
<dbReference type="EMBL" id="MRCY01001231">
    <property type="protein sequence ID" value="RKK73162.1"/>
    <property type="molecule type" value="Genomic_DNA"/>
</dbReference>
<proteinExistence type="predicted"/>
<reference evidence="2 3" key="1">
    <citation type="journal article" date="2018" name="Sci. Rep.">
        <title>Characterisation of pathogen-specific regions and novel effector candidates in Fusarium oxysporum f. sp. cepae.</title>
        <authorList>
            <person name="Armitage A.D."/>
            <person name="Taylor A."/>
            <person name="Sobczyk M.K."/>
            <person name="Baxter L."/>
            <person name="Greenfield B.P."/>
            <person name="Bates H.J."/>
            <person name="Wilson F."/>
            <person name="Jackson A.C."/>
            <person name="Ott S."/>
            <person name="Harrison R.J."/>
            <person name="Clarkson J.P."/>
        </authorList>
    </citation>
    <scope>NUCLEOTIDE SEQUENCE [LARGE SCALE GENOMIC DNA]</scope>
    <source>
        <strain evidence="2 3">Fo_A28</strain>
    </source>
</reference>
<evidence type="ECO:0000313" key="2">
    <source>
        <dbReference type="EMBL" id="RKK73162.1"/>
    </source>
</evidence>
<name>A0A420MYN8_FUSOX</name>
<feature type="non-terminal residue" evidence="2">
    <location>
        <position position="137"/>
    </location>
</feature>
<gene>
    <name evidence="2" type="ORF">BFJ68_g18238</name>
</gene>
<feature type="domain" description="DDE-1" evidence="1">
    <location>
        <begin position="37"/>
        <end position="132"/>
    </location>
</feature>